<evidence type="ECO:0000313" key="6">
    <source>
        <dbReference type="Proteomes" id="UP000264056"/>
    </source>
</evidence>
<reference evidence="1" key="4">
    <citation type="journal article" date="2019" name="Int. J. Syst. Evol. Microbiol.">
        <title>Streptococcus chenjunshii sp. nov. isolated from feces of Tibetan antelopes.</title>
        <authorList>
            <person name="Tian Z."/>
            <person name="Lu S."/>
            <person name="Jin D."/>
            <person name="Yang J."/>
            <person name="Pu J."/>
            <person name="Lai X.H."/>
            <person name="Bai X.N."/>
            <person name="Wu X.M."/>
            <person name="Li J."/>
            <person name="Wang S."/>
            <person name="Xu J."/>
        </authorList>
    </citation>
    <scope>NUCLEOTIDE SEQUENCE</scope>
    <source>
        <strain evidence="1">Z15</strain>
    </source>
</reference>
<proteinExistence type="predicted"/>
<evidence type="ECO:0000313" key="5">
    <source>
        <dbReference type="Proteomes" id="UP000262901"/>
    </source>
</evidence>
<dbReference type="Pfam" id="PF04860">
    <property type="entry name" value="Phage_portal"/>
    <property type="match status" value="1"/>
</dbReference>
<dbReference type="EMBL" id="CP031733">
    <property type="protein sequence ID" value="AXQ79431.1"/>
    <property type="molecule type" value="Genomic_DNA"/>
</dbReference>
<organism evidence="3 5">
    <name type="scientific">Streptococcus chenjunshii</name>
    <dbReference type="NCBI Taxonomy" id="2173853"/>
    <lineage>
        <taxon>Bacteria</taxon>
        <taxon>Bacillati</taxon>
        <taxon>Bacillota</taxon>
        <taxon>Bacilli</taxon>
        <taxon>Lactobacillales</taxon>
        <taxon>Streptococcaceae</taxon>
        <taxon>Streptococcus</taxon>
    </lineage>
</organism>
<dbReference type="Proteomes" id="UP000264056">
    <property type="component" value="Unassembled WGS sequence"/>
</dbReference>
<protein>
    <submittedName>
        <fullName evidence="3">Phage portal protein</fullName>
    </submittedName>
</protein>
<accession>A0A346NEI6</accession>
<accession>A0A372KLQ6</accession>
<name>A0A372KLQ6_9STRE</name>
<gene>
    <name evidence="1" type="ORF">DDV21_010255</name>
    <name evidence="2" type="ORF">DDV22_05245</name>
    <name evidence="3" type="ORF">DDV23_05755</name>
</gene>
<dbReference type="NCBIfam" id="TIGR01537">
    <property type="entry name" value="portal_HK97"/>
    <property type="match status" value="1"/>
</dbReference>
<evidence type="ECO:0000313" key="4">
    <source>
        <dbReference type="Proteomes" id="UP000246115"/>
    </source>
</evidence>
<dbReference type="OrthoDB" id="395750at2"/>
<sequence>MALFESFFGLIRKNKSPDVSYDFDELFSDLQQIHLKLLAIDKNAEFLSRVFSRSEFNYRVNDERMDNQWSYILNAKPNKNEAGSRFWQRLVYKLITQNEVLVILSDDDQLLIADAFNHKEYAVYGDVFESVVVKNYQFKRSFKMDEVIYLQYNNNRLSLYLDKLFEDYQKLYSRMVEALARNNQIRGTLKVKGANQFNKEQTQTLKNYSERLFAAFKDKSVAIVPMIDQIEYDELTNRVGVSDTSIDELKKLRRQFEDDVADLIGIPVALLHGEIAGIEDAQKSFNMYCLEPLIKRVEDELNSKIIDAADYQKGAKIEIIGVERRDLFELASSIDKLISSGAFNRNEVRKELGYTAIEGGDEFLITRNYQEFYEGKGGEVEGED</sequence>
<dbReference type="KEGG" id="schj:DDV21_010255"/>
<reference evidence="3 5" key="2">
    <citation type="submission" date="2018-08" db="EMBL/GenBank/DDBJ databases">
        <title>Draft genome of Streptococcus sp. nov. Z1.</title>
        <authorList>
            <person name="Tian Z."/>
        </authorList>
    </citation>
    <scope>NUCLEOTIDE SEQUENCE [LARGE SCALE GENOMIC DNA]</scope>
    <source>
        <strain evidence="3">Z1</strain>
        <strain evidence="5">Z1(2018)</strain>
    </source>
</reference>
<dbReference type="EMBL" id="QVQY01000010">
    <property type="protein sequence ID" value="RFU51112.1"/>
    <property type="molecule type" value="Genomic_DNA"/>
</dbReference>
<dbReference type="Proteomes" id="UP000262901">
    <property type="component" value="Unassembled WGS sequence"/>
</dbReference>
<evidence type="ECO:0000313" key="2">
    <source>
        <dbReference type="EMBL" id="RFU51112.1"/>
    </source>
</evidence>
<dbReference type="InterPro" id="IPR006427">
    <property type="entry name" value="Portal_HK97"/>
</dbReference>
<reference evidence="2 6" key="1">
    <citation type="submission" date="2018-08" db="EMBL/GenBank/DDBJ databases">
        <title>Draft genome of Streptococcus sp .nov. Z2.</title>
        <authorList>
            <person name="Tian Z."/>
        </authorList>
    </citation>
    <scope>NUCLEOTIDE SEQUENCE [LARGE SCALE GENOMIC DNA]</scope>
    <source>
        <strain evidence="2 6">Z2</strain>
    </source>
</reference>
<evidence type="ECO:0000313" key="3">
    <source>
        <dbReference type="EMBL" id="RFU53210.1"/>
    </source>
</evidence>
<reference evidence="4" key="3">
    <citation type="submission" date="2018-08" db="EMBL/GenBank/DDBJ databases">
        <title>Streptococcus chenjunshii sp. nov., isolated from stools sample of the Tibetan antelope in the Qinghai-Tibet plateau, China.</title>
        <authorList>
            <person name="Tian Z."/>
        </authorList>
    </citation>
    <scope>NUCLEOTIDE SEQUENCE [LARGE SCALE GENOMIC DNA]</scope>
    <source>
        <strain evidence="4">Z15</strain>
    </source>
</reference>
<dbReference type="AlphaFoldDB" id="A0A372KLQ6"/>
<dbReference type="RefSeq" id="WP_116878160.1">
    <property type="nucleotide sequence ID" value="NZ_CP031733.1"/>
</dbReference>
<keyword evidence="6" id="KW-1185">Reference proteome</keyword>
<dbReference type="InterPro" id="IPR006944">
    <property type="entry name" value="Phage/GTA_portal"/>
</dbReference>
<dbReference type="EMBL" id="QVQZ01000010">
    <property type="protein sequence ID" value="RFU53210.1"/>
    <property type="molecule type" value="Genomic_DNA"/>
</dbReference>
<dbReference type="Proteomes" id="UP000246115">
    <property type="component" value="Chromosome"/>
</dbReference>
<evidence type="ECO:0000313" key="1">
    <source>
        <dbReference type="EMBL" id="AXQ79431.1"/>
    </source>
</evidence>